<evidence type="ECO:0000313" key="3">
    <source>
        <dbReference type="Proteomes" id="UP000622017"/>
    </source>
</evidence>
<protein>
    <submittedName>
        <fullName evidence="2">TlpA family protein disulfide reductase</fullName>
    </submittedName>
</protein>
<keyword evidence="3" id="KW-1185">Reference proteome</keyword>
<dbReference type="EMBL" id="JACSCY010000003">
    <property type="protein sequence ID" value="MBC6610410.1"/>
    <property type="molecule type" value="Genomic_DNA"/>
</dbReference>
<dbReference type="InterPro" id="IPR013740">
    <property type="entry name" value="Redoxin"/>
</dbReference>
<dbReference type="SUPFAM" id="SSF52833">
    <property type="entry name" value="Thioredoxin-like"/>
    <property type="match status" value="1"/>
</dbReference>
<dbReference type="Pfam" id="PF08534">
    <property type="entry name" value="Redoxin"/>
    <property type="match status" value="1"/>
</dbReference>
<dbReference type="PANTHER" id="PTHR42852">
    <property type="entry name" value="THIOL:DISULFIDE INTERCHANGE PROTEIN DSBE"/>
    <property type="match status" value="1"/>
</dbReference>
<dbReference type="PANTHER" id="PTHR42852:SF18">
    <property type="entry name" value="CHROMOSOME UNDETERMINED SCAFFOLD_47, WHOLE GENOME SHOTGUN SEQUENCE"/>
    <property type="match status" value="1"/>
</dbReference>
<dbReference type="CDD" id="cd02966">
    <property type="entry name" value="TlpA_like_family"/>
    <property type="match status" value="1"/>
</dbReference>
<dbReference type="RefSeq" id="WP_187318714.1">
    <property type="nucleotide sequence ID" value="NZ_JACSCY010000003.1"/>
</dbReference>
<organism evidence="2 3">
    <name type="scientific">Hymenobacter citatus</name>
    <dbReference type="NCBI Taxonomy" id="2763506"/>
    <lineage>
        <taxon>Bacteria</taxon>
        <taxon>Pseudomonadati</taxon>
        <taxon>Bacteroidota</taxon>
        <taxon>Cytophagia</taxon>
        <taxon>Cytophagales</taxon>
        <taxon>Hymenobacteraceae</taxon>
        <taxon>Hymenobacter</taxon>
    </lineage>
</organism>
<accession>A0ABR7MH67</accession>
<feature type="domain" description="Thioredoxin" evidence="1">
    <location>
        <begin position="62"/>
        <end position="201"/>
    </location>
</feature>
<reference evidence="2 3" key="1">
    <citation type="submission" date="2020-08" db="EMBL/GenBank/DDBJ databases">
        <title>Hymenobacter sp.</title>
        <authorList>
            <person name="Kim M.K."/>
        </authorList>
    </citation>
    <scope>NUCLEOTIDE SEQUENCE [LARGE SCALE GENOMIC DNA]</scope>
    <source>
        <strain evidence="2 3">BT507</strain>
    </source>
</reference>
<gene>
    <name evidence="2" type="ORF">H8B15_05730</name>
</gene>
<dbReference type="InterPro" id="IPR013766">
    <property type="entry name" value="Thioredoxin_domain"/>
</dbReference>
<dbReference type="Proteomes" id="UP000622017">
    <property type="component" value="Unassembled WGS sequence"/>
</dbReference>
<evidence type="ECO:0000259" key="1">
    <source>
        <dbReference type="PROSITE" id="PS51352"/>
    </source>
</evidence>
<dbReference type="InterPro" id="IPR050553">
    <property type="entry name" value="Thioredoxin_ResA/DsbE_sf"/>
</dbReference>
<sequence>MRKYRRFLLDWLPWLVLAAVVFIPALRVPVVGTLQRGLLATGIMRPTLPETPAAISAQPTAATNIAAYPDVPLLTLDGQPTNLRALRGKTVFFNIWATWCPPCVAELPGIQALYEKVDKQKVAFVLVSFDRNPKKAQAFIRRKGYTVPVYFPAAPLPPAFDSQAIPTTLIIGPDGQIVTRHEGMADYDSPKVKAYLEGLAQP</sequence>
<dbReference type="PROSITE" id="PS51352">
    <property type="entry name" value="THIOREDOXIN_2"/>
    <property type="match status" value="1"/>
</dbReference>
<evidence type="ECO:0000313" key="2">
    <source>
        <dbReference type="EMBL" id="MBC6610410.1"/>
    </source>
</evidence>
<name>A0ABR7MH67_9BACT</name>
<comment type="caution">
    <text evidence="2">The sequence shown here is derived from an EMBL/GenBank/DDBJ whole genome shotgun (WGS) entry which is preliminary data.</text>
</comment>
<proteinExistence type="predicted"/>
<dbReference type="InterPro" id="IPR036249">
    <property type="entry name" value="Thioredoxin-like_sf"/>
</dbReference>
<dbReference type="Gene3D" id="3.40.30.10">
    <property type="entry name" value="Glutaredoxin"/>
    <property type="match status" value="1"/>
</dbReference>